<evidence type="ECO:0000313" key="2">
    <source>
        <dbReference type="EMBL" id="MFE5985525.1"/>
    </source>
</evidence>
<comment type="caution">
    <text evidence="2">The sequence shown here is derived from an EMBL/GenBank/DDBJ whole genome shotgun (WGS) entry which is preliminary data.</text>
</comment>
<reference evidence="2 3" key="1">
    <citation type="submission" date="2024-09" db="EMBL/GenBank/DDBJ databases">
        <title>The Natural Products Discovery Center: Release of the First 8490 Sequenced Strains for Exploring Actinobacteria Biosynthetic Diversity.</title>
        <authorList>
            <person name="Kalkreuter E."/>
            <person name="Kautsar S.A."/>
            <person name="Yang D."/>
            <person name="Bader C.D."/>
            <person name="Teijaro C.N."/>
            <person name="Fluegel L."/>
            <person name="Davis C.M."/>
            <person name="Simpson J.R."/>
            <person name="Lauterbach L."/>
            <person name="Steele A.D."/>
            <person name="Gui C."/>
            <person name="Meng S."/>
            <person name="Li G."/>
            <person name="Viehrig K."/>
            <person name="Ye F."/>
            <person name="Su P."/>
            <person name="Kiefer A.F."/>
            <person name="Nichols A."/>
            <person name="Cepeda A.J."/>
            <person name="Yan W."/>
            <person name="Fan B."/>
            <person name="Jiang Y."/>
            <person name="Adhikari A."/>
            <person name="Zheng C.-J."/>
            <person name="Schuster L."/>
            <person name="Cowan T.M."/>
            <person name="Smanski M.J."/>
            <person name="Chevrette M.G."/>
            <person name="De Carvalho L.P.S."/>
            <person name="Shen B."/>
        </authorList>
    </citation>
    <scope>NUCLEOTIDE SEQUENCE [LARGE SCALE GENOMIC DNA]</scope>
    <source>
        <strain evidence="2 3">NPDC056472</strain>
    </source>
</reference>
<sequence>MSTRTPGICLNCEHPVPAHGEEVCGQPSTFPDGTPYQCGCTWGDDDQDDAAEEPAPAPVGDHFTEAAIRRSAYLDAANLCADDGPEPCGCGGCADCALYQAAQQLRRRAEHYTTAEQPTGPTWEARADHAIRLYATTAIERDDARAEAARLRARVTELEADIEALQRDKEAVAGVAERARVRLAELEGAAEKVAQFCAARAEYVDNLRQHSSSDADYHRWSGHAAARRQLAQLLGLPVAWPAEAAADEEASG</sequence>
<evidence type="ECO:0000256" key="1">
    <source>
        <dbReference type="SAM" id="Coils"/>
    </source>
</evidence>
<evidence type="ECO:0000313" key="3">
    <source>
        <dbReference type="Proteomes" id="UP001600424"/>
    </source>
</evidence>
<dbReference type="RefSeq" id="WP_386253332.1">
    <property type="nucleotide sequence ID" value="NZ_JBHTRV010000055.1"/>
</dbReference>
<dbReference type="Proteomes" id="UP001600424">
    <property type="component" value="Unassembled WGS sequence"/>
</dbReference>
<protein>
    <submittedName>
        <fullName evidence="2">Uncharacterized protein</fullName>
    </submittedName>
</protein>
<gene>
    <name evidence="2" type="ORF">ACFQ63_38310</name>
</gene>
<name>A0ABW6J925_STRWE</name>
<dbReference type="EMBL" id="JBHTRV010000055">
    <property type="protein sequence ID" value="MFE5985525.1"/>
    <property type="molecule type" value="Genomic_DNA"/>
</dbReference>
<accession>A0ABW6J925</accession>
<keyword evidence="1" id="KW-0175">Coiled coil</keyword>
<keyword evidence="3" id="KW-1185">Reference proteome</keyword>
<feature type="coiled-coil region" evidence="1">
    <location>
        <begin position="141"/>
        <end position="175"/>
    </location>
</feature>
<proteinExistence type="predicted"/>
<organism evidence="2 3">
    <name type="scientific">Streptomyces wedmorensis</name>
    <dbReference type="NCBI Taxonomy" id="43759"/>
    <lineage>
        <taxon>Bacteria</taxon>
        <taxon>Bacillati</taxon>
        <taxon>Actinomycetota</taxon>
        <taxon>Actinomycetes</taxon>
        <taxon>Kitasatosporales</taxon>
        <taxon>Streptomycetaceae</taxon>
        <taxon>Streptomyces</taxon>
    </lineage>
</organism>